<keyword evidence="4 5" id="KW-0472">Membrane</keyword>
<gene>
    <name evidence="7" type="ORF">KDW_54920</name>
</gene>
<proteinExistence type="predicted"/>
<evidence type="ECO:0000313" key="7">
    <source>
        <dbReference type="EMBL" id="GER91330.1"/>
    </source>
</evidence>
<name>A0A5J4KXT6_9CHLR</name>
<evidence type="ECO:0000256" key="5">
    <source>
        <dbReference type="SAM" id="Phobius"/>
    </source>
</evidence>
<feature type="domain" description="RDD" evidence="6">
    <location>
        <begin position="29"/>
        <end position="163"/>
    </location>
</feature>
<evidence type="ECO:0000256" key="1">
    <source>
        <dbReference type="ARBA" id="ARBA00004141"/>
    </source>
</evidence>
<dbReference type="EMBL" id="BKZW01000003">
    <property type="protein sequence ID" value="GER91330.1"/>
    <property type="molecule type" value="Genomic_DNA"/>
</dbReference>
<dbReference type="Pfam" id="PF06271">
    <property type="entry name" value="RDD"/>
    <property type="match status" value="1"/>
</dbReference>
<sequence>MGRNPYMNSNVSSTLPRDRVEQNRYVQLRRLGAGIIDMIAVSYIQIWVNNIFGYIPDAKNAHEVVYGGGWGYIASAVPVVDTIWLLTCVVVYFFVQEALFSTTLGKTIVGVCVVDIHGRPISVRAALIRNVVRLVDAWPNWYIVGIIAARMSPNYQRLGDRVARTYVIAVADRPTIHVSFTFVWLRLGLISMLFAVMVGSAWGFIYTRQPVLVIQDWRTINNMYGSNPITPTPACGQVDRPFNDYVLSAPIEQYWLKDPHWGNGTVTYPIVYRLAGQEKTCDGTITLKWQGPFSERWEVVNVKVP</sequence>
<evidence type="ECO:0000313" key="8">
    <source>
        <dbReference type="Proteomes" id="UP000326912"/>
    </source>
</evidence>
<reference evidence="7 8" key="1">
    <citation type="submission" date="2019-10" db="EMBL/GenBank/DDBJ databases">
        <title>Dictyobacter vulcani sp. nov., within the class Ktedonobacteria, isolated from soil of volcanic Mt. Zao.</title>
        <authorList>
            <person name="Zheng Y."/>
            <person name="Wang C.M."/>
            <person name="Sakai Y."/>
            <person name="Abe K."/>
            <person name="Yokota A."/>
            <person name="Yabe S."/>
        </authorList>
    </citation>
    <scope>NUCLEOTIDE SEQUENCE [LARGE SCALE GENOMIC DNA]</scope>
    <source>
        <strain evidence="7 8">W12</strain>
    </source>
</reference>
<feature type="transmembrane region" description="Helical" evidence="5">
    <location>
        <begin position="183"/>
        <end position="205"/>
    </location>
</feature>
<comment type="caution">
    <text evidence="7">The sequence shown here is derived from an EMBL/GenBank/DDBJ whole genome shotgun (WGS) entry which is preliminary data.</text>
</comment>
<organism evidence="7 8">
    <name type="scientific">Dictyobacter vulcani</name>
    <dbReference type="NCBI Taxonomy" id="2607529"/>
    <lineage>
        <taxon>Bacteria</taxon>
        <taxon>Bacillati</taxon>
        <taxon>Chloroflexota</taxon>
        <taxon>Ktedonobacteria</taxon>
        <taxon>Ktedonobacterales</taxon>
        <taxon>Dictyobacteraceae</taxon>
        <taxon>Dictyobacter</taxon>
    </lineage>
</organism>
<keyword evidence="8" id="KW-1185">Reference proteome</keyword>
<evidence type="ECO:0000256" key="2">
    <source>
        <dbReference type="ARBA" id="ARBA00022692"/>
    </source>
</evidence>
<dbReference type="GO" id="GO:0016020">
    <property type="term" value="C:membrane"/>
    <property type="evidence" value="ECO:0007669"/>
    <property type="project" value="UniProtKB-SubCell"/>
</dbReference>
<dbReference type="AlphaFoldDB" id="A0A5J4KXT6"/>
<protein>
    <recommendedName>
        <fullName evidence="6">RDD domain-containing protein</fullName>
    </recommendedName>
</protein>
<dbReference type="PANTHER" id="PTHR38480">
    <property type="entry name" value="SLR0254 PROTEIN"/>
    <property type="match status" value="1"/>
</dbReference>
<accession>A0A5J4KXT6</accession>
<evidence type="ECO:0000256" key="3">
    <source>
        <dbReference type="ARBA" id="ARBA00022989"/>
    </source>
</evidence>
<keyword evidence="3 5" id="KW-1133">Transmembrane helix</keyword>
<keyword evidence="2 5" id="KW-0812">Transmembrane</keyword>
<evidence type="ECO:0000259" key="6">
    <source>
        <dbReference type="Pfam" id="PF06271"/>
    </source>
</evidence>
<dbReference type="Proteomes" id="UP000326912">
    <property type="component" value="Unassembled WGS sequence"/>
</dbReference>
<dbReference type="PANTHER" id="PTHR38480:SF1">
    <property type="entry name" value="SLR0254 PROTEIN"/>
    <property type="match status" value="1"/>
</dbReference>
<comment type="subcellular location">
    <subcellularLocation>
        <location evidence="1">Membrane</location>
        <topology evidence="1">Multi-pass membrane protein</topology>
    </subcellularLocation>
</comment>
<evidence type="ECO:0000256" key="4">
    <source>
        <dbReference type="ARBA" id="ARBA00023136"/>
    </source>
</evidence>
<feature type="transmembrane region" description="Helical" evidence="5">
    <location>
        <begin position="31"/>
        <end position="52"/>
    </location>
</feature>
<dbReference type="InterPro" id="IPR010432">
    <property type="entry name" value="RDD"/>
</dbReference>
<feature type="transmembrane region" description="Helical" evidence="5">
    <location>
        <begin position="72"/>
        <end position="95"/>
    </location>
</feature>